<sequence length="245" mass="26744">MAKNPRRAAGIARRGLTALLAWCLIGIRAAAGALVSGIPSGVRLRLIARSRRTRRLRQAAEADFRARLAQAVAPIPGARIALTVVEDLAVRPRRFEPRIFPYGAPEHEPYALRATLYVSVYAVTDAAPDEVLAALRNAGDVRPNRPSAAYGNGWILDCDRPDQPLPDHHPHSAADPLRPVHHTLVQDPPATSVTALRRATGTILRARAQVTYLTLPRWPLLSRLTPAGRRARHVSIDVAQAGREE</sequence>
<evidence type="ECO:0000313" key="1">
    <source>
        <dbReference type="EMBL" id="MBM9504630.1"/>
    </source>
</evidence>
<comment type="caution">
    <text evidence="1">The sequence shown here is derived from an EMBL/GenBank/DDBJ whole genome shotgun (WGS) entry which is preliminary data.</text>
</comment>
<proteinExistence type="predicted"/>
<protein>
    <submittedName>
        <fullName evidence="1">Uncharacterized protein</fullName>
    </submittedName>
</protein>
<gene>
    <name evidence="1" type="ORF">ITX44_08775</name>
</gene>
<organism evidence="1 2">
    <name type="scientific">Actinacidiphila acididurans</name>
    <dbReference type="NCBI Taxonomy" id="2784346"/>
    <lineage>
        <taxon>Bacteria</taxon>
        <taxon>Bacillati</taxon>
        <taxon>Actinomycetota</taxon>
        <taxon>Actinomycetes</taxon>
        <taxon>Kitasatosporales</taxon>
        <taxon>Streptomycetaceae</taxon>
        <taxon>Actinacidiphila</taxon>
    </lineage>
</organism>
<reference evidence="1 2" key="1">
    <citation type="submission" date="2021-01" db="EMBL/GenBank/DDBJ databases">
        <title>Streptomyces acididurans sp. nov., isolated from a peat swamp forest soil.</title>
        <authorList>
            <person name="Chantavorakit T."/>
            <person name="Duangmal K."/>
        </authorList>
    </citation>
    <scope>NUCLEOTIDE SEQUENCE [LARGE SCALE GENOMIC DNA]</scope>
    <source>
        <strain evidence="1 2">KK5PA1</strain>
    </source>
</reference>
<name>A0ABS2TMR0_9ACTN</name>
<accession>A0ABS2TMR0</accession>
<evidence type="ECO:0000313" key="2">
    <source>
        <dbReference type="Proteomes" id="UP000749040"/>
    </source>
</evidence>
<dbReference type="RefSeq" id="WP_205356503.1">
    <property type="nucleotide sequence ID" value="NZ_JADKYB010000004.1"/>
</dbReference>
<dbReference type="Proteomes" id="UP000749040">
    <property type="component" value="Unassembled WGS sequence"/>
</dbReference>
<dbReference type="EMBL" id="JADKYB010000004">
    <property type="protein sequence ID" value="MBM9504630.1"/>
    <property type="molecule type" value="Genomic_DNA"/>
</dbReference>
<keyword evidence="2" id="KW-1185">Reference proteome</keyword>